<feature type="region of interest" description="NMP" evidence="8">
    <location>
        <begin position="30"/>
        <end position="59"/>
    </location>
</feature>
<feature type="binding site" evidence="8">
    <location>
        <position position="199"/>
    </location>
    <ligand>
        <name>ATP</name>
        <dbReference type="ChEBI" id="CHEBI:30616"/>
    </ligand>
</feature>
<keyword evidence="13" id="KW-1185">Reference proteome</keyword>
<dbReference type="GO" id="GO:0005524">
    <property type="term" value="F:ATP binding"/>
    <property type="evidence" value="ECO:0007669"/>
    <property type="project" value="UniProtKB-UniRule"/>
</dbReference>
<evidence type="ECO:0000259" key="11">
    <source>
        <dbReference type="Pfam" id="PF05191"/>
    </source>
</evidence>
<dbReference type="KEGG" id="tep:TepRe1_0209"/>
<dbReference type="InterPro" id="IPR006259">
    <property type="entry name" value="Adenyl_kin_sub"/>
</dbReference>
<dbReference type="STRING" id="1209989.TepRe1_0209"/>
<dbReference type="InterPro" id="IPR027417">
    <property type="entry name" value="P-loop_NTPase"/>
</dbReference>
<dbReference type="GO" id="GO:0004017">
    <property type="term" value="F:AMP kinase activity"/>
    <property type="evidence" value="ECO:0007669"/>
    <property type="project" value="UniProtKB-UniRule"/>
</dbReference>
<keyword evidence="7 8" id="KW-0067">ATP-binding</keyword>
<dbReference type="InterPro" id="IPR033690">
    <property type="entry name" value="Adenylat_kinase_CS"/>
</dbReference>
<accession>L0RVR8</accession>
<feature type="binding site" evidence="8">
    <location>
        <position position="92"/>
    </location>
    <ligand>
        <name>AMP</name>
        <dbReference type="ChEBI" id="CHEBI:456215"/>
    </ligand>
</feature>
<keyword evidence="4 8" id="KW-0547">Nucleotide-binding</keyword>
<organism evidence="12 13">
    <name type="scientific">Tepidanaerobacter acetatoxydans (strain DSM 21804 / JCM 16047 / Re1)</name>
    <dbReference type="NCBI Taxonomy" id="1209989"/>
    <lineage>
        <taxon>Bacteria</taxon>
        <taxon>Bacillati</taxon>
        <taxon>Bacillota</taxon>
        <taxon>Clostridia</taxon>
        <taxon>Thermosediminibacterales</taxon>
        <taxon>Tepidanaerobacteraceae</taxon>
        <taxon>Tepidanaerobacter</taxon>
    </lineage>
</organism>
<dbReference type="eggNOG" id="COG0563">
    <property type="taxonomic scope" value="Bacteria"/>
</dbReference>
<name>F4LSV5_TEPAE</name>
<reference evidence="13" key="1">
    <citation type="journal article" date="2013" name="Genome Announc.">
        <title>First genome sequence of a syntrophic acetate-oxidizing bacterium, Tepidanaerobacter acetatoxydans strain Re1.</title>
        <authorList>
            <person name="Manzoor S."/>
            <person name="Bongcam-Rudloff E."/>
            <person name="Schnurer A."/>
            <person name="Muller B."/>
        </authorList>
    </citation>
    <scope>NUCLEOTIDE SEQUENCE [LARGE SCALE GENOMIC DNA]</scope>
    <source>
        <strain evidence="13">Re1</strain>
    </source>
</reference>
<evidence type="ECO:0000256" key="4">
    <source>
        <dbReference type="ARBA" id="ARBA00022741"/>
    </source>
</evidence>
<comment type="function">
    <text evidence="8">Catalyzes the reversible transfer of the terminal phosphate group between ATP and AMP. Plays an important role in cellular energy homeostasis and in adenine nucleotide metabolism.</text>
</comment>
<evidence type="ECO:0000256" key="2">
    <source>
        <dbReference type="ARBA" id="ARBA00022723"/>
    </source>
</evidence>
<feature type="region of interest" description="LID" evidence="8">
    <location>
        <begin position="126"/>
        <end position="163"/>
    </location>
</feature>
<dbReference type="KEGG" id="tae:TepiRe1_0223"/>
<evidence type="ECO:0000256" key="8">
    <source>
        <dbReference type="HAMAP-Rule" id="MF_00235"/>
    </source>
</evidence>
<dbReference type="GO" id="GO:0005737">
    <property type="term" value="C:cytoplasm"/>
    <property type="evidence" value="ECO:0007669"/>
    <property type="project" value="UniProtKB-SubCell"/>
</dbReference>
<evidence type="ECO:0000256" key="7">
    <source>
        <dbReference type="ARBA" id="ARBA00022840"/>
    </source>
</evidence>
<keyword evidence="8" id="KW-0963">Cytoplasm</keyword>
<feature type="binding site" evidence="8">
    <location>
        <begin position="85"/>
        <end position="88"/>
    </location>
    <ligand>
        <name>AMP</name>
        <dbReference type="ChEBI" id="CHEBI:456215"/>
    </ligand>
</feature>
<feature type="binding site" evidence="8">
    <location>
        <begin position="57"/>
        <end position="59"/>
    </location>
    <ligand>
        <name>AMP</name>
        <dbReference type="ChEBI" id="CHEBI:456215"/>
    </ligand>
</feature>
<gene>
    <name evidence="8 12" type="primary">adk</name>
    <name evidence="12" type="ordered locus">TEPIRE1_0223</name>
</gene>
<evidence type="ECO:0000256" key="9">
    <source>
        <dbReference type="RuleBase" id="RU003330"/>
    </source>
</evidence>
<dbReference type="Pfam" id="PF00406">
    <property type="entry name" value="ADK"/>
    <property type="match status" value="1"/>
</dbReference>
<dbReference type="HAMAP" id="MF_00235">
    <property type="entry name" value="Adenylate_kinase_Adk"/>
    <property type="match status" value="1"/>
</dbReference>
<protein>
    <recommendedName>
        <fullName evidence="8 10">Adenylate kinase</fullName>
        <shortName evidence="8">AK</shortName>
        <ecNumber evidence="8 10">2.7.4.3</ecNumber>
    </recommendedName>
    <alternativeName>
        <fullName evidence="8">ATP-AMP transphosphorylase</fullName>
    </alternativeName>
    <alternativeName>
        <fullName evidence="8">ATP:AMP phosphotransferase</fullName>
    </alternativeName>
    <alternativeName>
        <fullName evidence="8">Adenylate monophosphate kinase</fullName>
    </alternativeName>
</protein>
<feature type="binding site" evidence="8">
    <location>
        <position position="171"/>
    </location>
    <ligand>
        <name>AMP</name>
        <dbReference type="ChEBI" id="CHEBI:456215"/>
    </ligand>
</feature>
<comment type="subcellular location">
    <subcellularLocation>
        <location evidence="8 10">Cytoplasm</location>
    </subcellularLocation>
</comment>
<dbReference type="InterPro" id="IPR007862">
    <property type="entry name" value="Adenylate_kinase_lid-dom"/>
</dbReference>
<evidence type="ECO:0000313" key="12">
    <source>
        <dbReference type="EMBL" id="CCP24911.1"/>
    </source>
</evidence>
<dbReference type="NCBIfam" id="TIGR01351">
    <property type="entry name" value="adk"/>
    <property type="match status" value="1"/>
</dbReference>
<feature type="binding site" evidence="8">
    <location>
        <position position="150"/>
    </location>
    <ligand>
        <name>Zn(2+)</name>
        <dbReference type="ChEBI" id="CHEBI:29105"/>
        <note>structural</note>
    </ligand>
</feature>
<accession>F4LSV5</accession>
<dbReference type="NCBIfam" id="NF001381">
    <property type="entry name" value="PRK00279.1-3"/>
    <property type="match status" value="1"/>
</dbReference>
<dbReference type="SUPFAM" id="SSF52540">
    <property type="entry name" value="P-loop containing nucleoside triphosphate hydrolases"/>
    <property type="match status" value="1"/>
</dbReference>
<dbReference type="GO" id="GO:0008270">
    <property type="term" value="F:zinc ion binding"/>
    <property type="evidence" value="ECO:0007669"/>
    <property type="project" value="UniProtKB-UniRule"/>
</dbReference>
<keyword evidence="1 8" id="KW-0808">Transferase</keyword>
<evidence type="ECO:0000256" key="6">
    <source>
        <dbReference type="ARBA" id="ARBA00022833"/>
    </source>
</evidence>
<evidence type="ECO:0000256" key="5">
    <source>
        <dbReference type="ARBA" id="ARBA00022777"/>
    </source>
</evidence>
<feature type="binding site" evidence="8">
    <location>
        <position position="127"/>
    </location>
    <ligand>
        <name>ATP</name>
        <dbReference type="ChEBI" id="CHEBI:30616"/>
    </ligand>
</feature>
<dbReference type="AlphaFoldDB" id="F4LSV5"/>
<dbReference type="PATRIC" id="fig|1209989.3.peg.245"/>
<sequence>MRIVLLGPPGAGKGTQASKIVGKFGIPHISTGDILRKAIADETLLGKQAGEYIKKGLLVPDDLVIAMVKSRLDMSDCENGFLLDGFPRTVSQAESLDEYMQKKGIQLDAALNIEVDKDMLIERFTGRRVCEQCGATYNVKFSLPKEPGVCDKCKGKLIIREDDKLETVKKRLEVYETSTAPLIDYYKRKNLLVNIDGSRSIDDVFKDIVDQLKKVN</sequence>
<evidence type="ECO:0000256" key="3">
    <source>
        <dbReference type="ARBA" id="ARBA00022727"/>
    </source>
</evidence>
<dbReference type="CDD" id="cd01428">
    <property type="entry name" value="ADK"/>
    <property type="match status" value="1"/>
</dbReference>
<dbReference type="PROSITE" id="PS00113">
    <property type="entry name" value="ADENYLATE_KINASE"/>
    <property type="match status" value="1"/>
</dbReference>
<dbReference type="PRINTS" id="PR00094">
    <property type="entry name" value="ADENYLTKNASE"/>
</dbReference>
<dbReference type="FunFam" id="3.40.50.300:FF:000106">
    <property type="entry name" value="Adenylate kinase mitochondrial"/>
    <property type="match status" value="1"/>
</dbReference>
<dbReference type="Gene3D" id="3.40.50.300">
    <property type="entry name" value="P-loop containing nucleotide triphosphate hydrolases"/>
    <property type="match status" value="1"/>
</dbReference>
<evidence type="ECO:0000256" key="1">
    <source>
        <dbReference type="ARBA" id="ARBA00022679"/>
    </source>
</evidence>
<dbReference type="UniPathway" id="UPA00588">
    <property type="reaction ID" value="UER00649"/>
</dbReference>
<feature type="binding site" evidence="8">
    <location>
        <position position="160"/>
    </location>
    <ligand>
        <name>AMP</name>
        <dbReference type="ChEBI" id="CHEBI:456215"/>
    </ligand>
</feature>
<feature type="binding site" evidence="8">
    <location>
        <begin position="136"/>
        <end position="137"/>
    </location>
    <ligand>
        <name>ATP</name>
        <dbReference type="ChEBI" id="CHEBI:30616"/>
    </ligand>
</feature>
<keyword evidence="3 8" id="KW-0545">Nucleotide biosynthesis</keyword>
<comment type="catalytic activity">
    <reaction evidence="8 10">
        <text>AMP + ATP = 2 ADP</text>
        <dbReference type="Rhea" id="RHEA:12973"/>
        <dbReference type="ChEBI" id="CHEBI:30616"/>
        <dbReference type="ChEBI" id="CHEBI:456215"/>
        <dbReference type="ChEBI" id="CHEBI:456216"/>
        <dbReference type="EC" id="2.7.4.3"/>
    </reaction>
</comment>
<dbReference type="PANTHER" id="PTHR23359">
    <property type="entry name" value="NUCLEOTIDE KINASE"/>
    <property type="match status" value="1"/>
</dbReference>
<dbReference type="NCBIfam" id="NF011100">
    <property type="entry name" value="PRK14527.1"/>
    <property type="match status" value="1"/>
</dbReference>
<comment type="domain">
    <text evidence="8">Consists of three domains, a large central CORE domain and two small peripheral domains, NMPbind and LID, which undergo movements during catalysis. The LID domain closes over the site of phosphoryl transfer upon ATP binding. Assembling and dissambling the active center during each catalytic cycle provides an effective means to prevent ATP hydrolysis. Some bacteria have evolved a zinc-coordinating structure that stabilizes the LID domain.</text>
</comment>
<dbReference type="Proteomes" id="UP000010802">
    <property type="component" value="Chromosome"/>
</dbReference>
<feature type="binding site" evidence="8">
    <location>
        <begin position="10"/>
        <end position="15"/>
    </location>
    <ligand>
        <name>ATP</name>
        <dbReference type="ChEBI" id="CHEBI:30616"/>
    </ligand>
</feature>
<keyword evidence="5 8" id="KW-0418">Kinase</keyword>
<feature type="binding site" evidence="8">
    <location>
        <position position="133"/>
    </location>
    <ligand>
        <name>Zn(2+)</name>
        <dbReference type="ChEBI" id="CHEBI:29105"/>
        <note>structural</note>
    </ligand>
</feature>
<comment type="pathway">
    <text evidence="8">Purine metabolism; AMP biosynthesis via salvage pathway; AMP from ADP: step 1/1.</text>
</comment>
<dbReference type="Pfam" id="PF05191">
    <property type="entry name" value="ADK_lid"/>
    <property type="match status" value="1"/>
</dbReference>
<feature type="binding site" evidence="8">
    <location>
        <position position="130"/>
    </location>
    <ligand>
        <name>Zn(2+)</name>
        <dbReference type="ChEBI" id="CHEBI:29105"/>
        <note>structural</note>
    </ligand>
</feature>
<dbReference type="HOGENOM" id="CLU_032354_1_2_9"/>
<feature type="binding site" evidence="8">
    <location>
        <position position="153"/>
    </location>
    <ligand>
        <name>Zn(2+)</name>
        <dbReference type="ChEBI" id="CHEBI:29105"/>
        <note>structural</note>
    </ligand>
</feature>
<feature type="binding site" evidence="8">
    <location>
        <position position="31"/>
    </location>
    <ligand>
        <name>AMP</name>
        <dbReference type="ChEBI" id="CHEBI:456215"/>
    </ligand>
</feature>
<dbReference type="InterPro" id="IPR000850">
    <property type="entry name" value="Adenylat/UMP-CMP_kin"/>
</dbReference>
<evidence type="ECO:0000256" key="10">
    <source>
        <dbReference type="RuleBase" id="RU003331"/>
    </source>
</evidence>
<keyword evidence="2 8" id="KW-0479">Metal-binding</keyword>
<comment type="subunit">
    <text evidence="8 10">Monomer.</text>
</comment>
<dbReference type="EMBL" id="HF563609">
    <property type="protein sequence ID" value="CCP24911.1"/>
    <property type="molecule type" value="Genomic_DNA"/>
</dbReference>
<dbReference type="GO" id="GO:0044209">
    <property type="term" value="P:AMP salvage"/>
    <property type="evidence" value="ECO:0007669"/>
    <property type="project" value="UniProtKB-UniRule"/>
</dbReference>
<feature type="domain" description="Adenylate kinase active site lid" evidence="11">
    <location>
        <begin position="127"/>
        <end position="162"/>
    </location>
</feature>
<keyword evidence="6 8" id="KW-0862">Zinc</keyword>
<dbReference type="NCBIfam" id="NF001380">
    <property type="entry name" value="PRK00279.1-2"/>
    <property type="match status" value="1"/>
</dbReference>
<dbReference type="EC" id="2.7.4.3" evidence="8 10"/>
<evidence type="ECO:0000313" key="13">
    <source>
        <dbReference type="Proteomes" id="UP000010802"/>
    </source>
</evidence>
<comment type="similarity">
    <text evidence="8 9">Belongs to the adenylate kinase family.</text>
</comment>
<proteinExistence type="inferred from homology"/>
<feature type="binding site" evidence="8">
    <location>
        <position position="36"/>
    </location>
    <ligand>
        <name>AMP</name>
        <dbReference type="ChEBI" id="CHEBI:456215"/>
    </ligand>
</feature>
<dbReference type="OrthoDB" id="9805030at2"/>
<dbReference type="RefSeq" id="WP_013777342.1">
    <property type="nucleotide sequence ID" value="NC_015519.1"/>
</dbReference>